<proteinExistence type="predicted"/>
<evidence type="ECO:0000256" key="1">
    <source>
        <dbReference type="SAM" id="MobiDB-lite"/>
    </source>
</evidence>
<protein>
    <recommendedName>
        <fullName evidence="2">Myb-like DNA-binding domain-containing protein</fullName>
    </recommendedName>
</protein>
<feature type="compositionally biased region" description="Polar residues" evidence="1">
    <location>
        <begin position="99"/>
        <end position="108"/>
    </location>
</feature>
<dbReference type="Pfam" id="PF22980">
    <property type="entry name" value="Myb_DNA-bind_8"/>
    <property type="match status" value="1"/>
</dbReference>
<evidence type="ECO:0000259" key="2">
    <source>
        <dbReference type="Pfam" id="PF22980"/>
    </source>
</evidence>
<gene>
    <name evidence="3" type="ORF">QBC46DRAFT_3790</name>
</gene>
<organism evidence="3 4">
    <name type="scientific">Diplogelasinospora grovesii</name>
    <dbReference type="NCBI Taxonomy" id="303347"/>
    <lineage>
        <taxon>Eukaryota</taxon>
        <taxon>Fungi</taxon>
        <taxon>Dikarya</taxon>
        <taxon>Ascomycota</taxon>
        <taxon>Pezizomycotina</taxon>
        <taxon>Sordariomycetes</taxon>
        <taxon>Sordariomycetidae</taxon>
        <taxon>Sordariales</taxon>
        <taxon>Diplogelasinosporaceae</taxon>
        <taxon>Diplogelasinospora</taxon>
    </lineage>
</organism>
<keyword evidence="4" id="KW-1185">Reference proteome</keyword>
<accession>A0AAN6NI79</accession>
<feature type="domain" description="Myb-like DNA-binding" evidence="2">
    <location>
        <begin position="10"/>
        <end position="56"/>
    </location>
</feature>
<dbReference type="InterPro" id="IPR054505">
    <property type="entry name" value="Myb_DNA-bind_8"/>
</dbReference>
<dbReference type="Proteomes" id="UP001303473">
    <property type="component" value="Unassembled WGS sequence"/>
</dbReference>
<evidence type="ECO:0000313" key="4">
    <source>
        <dbReference type="Proteomes" id="UP001303473"/>
    </source>
</evidence>
<comment type="caution">
    <text evidence="3">The sequence shown here is derived from an EMBL/GenBank/DDBJ whole genome shotgun (WGS) entry which is preliminary data.</text>
</comment>
<name>A0AAN6NI79_9PEZI</name>
<feature type="compositionally biased region" description="Basic and acidic residues" evidence="1">
    <location>
        <begin position="70"/>
        <end position="91"/>
    </location>
</feature>
<dbReference type="AlphaFoldDB" id="A0AAN6NI79"/>
<sequence>MSSANDNAMSRFLFAILKQKCLKDIDWNKVAHDPVLVQEISNGHAARMRYSRFRASMLGLEPKRRNSTSPEKKARVTKKRKEDMAKKKAEADGDDASTKAGTVANSSPVTPFADDDLQHNPSESQFVATATSTATISGISGICMPPQPRMHNARYLTPCSDSDVMAAGAAAQASFAPSPASAHSDMLHPDVGFATGPASHHGSRGLAGFCQHASQAYSSQGQGYTPFGYELDAYPAPFAEHEHYQPEQRAAEELGVHAAMLEHEEGSEVGHDHHVMVKHEQWDTQGYDV</sequence>
<dbReference type="EMBL" id="MU853752">
    <property type="protein sequence ID" value="KAK3946300.1"/>
    <property type="molecule type" value="Genomic_DNA"/>
</dbReference>
<reference evidence="4" key="1">
    <citation type="journal article" date="2023" name="Mol. Phylogenet. Evol.">
        <title>Genome-scale phylogeny and comparative genomics of the fungal order Sordariales.</title>
        <authorList>
            <person name="Hensen N."/>
            <person name="Bonometti L."/>
            <person name="Westerberg I."/>
            <person name="Brannstrom I.O."/>
            <person name="Guillou S."/>
            <person name="Cros-Aarteil S."/>
            <person name="Calhoun S."/>
            <person name="Haridas S."/>
            <person name="Kuo A."/>
            <person name="Mondo S."/>
            <person name="Pangilinan J."/>
            <person name="Riley R."/>
            <person name="LaButti K."/>
            <person name="Andreopoulos B."/>
            <person name="Lipzen A."/>
            <person name="Chen C."/>
            <person name="Yan M."/>
            <person name="Daum C."/>
            <person name="Ng V."/>
            <person name="Clum A."/>
            <person name="Steindorff A."/>
            <person name="Ohm R.A."/>
            <person name="Martin F."/>
            <person name="Silar P."/>
            <person name="Natvig D.O."/>
            <person name="Lalanne C."/>
            <person name="Gautier V."/>
            <person name="Ament-Velasquez S.L."/>
            <person name="Kruys A."/>
            <person name="Hutchinson M.I."/>
            <person name="Powell A.J."/>
            <person name="Barry K."/>
            <person name="Miller A.N."/>
            <person name="Grigoriev I.V."/>
            <person name="Debuchy R."/>
            <person name="Gladieux P."/>
            <person name="Hiltunen Thoren M."/>
            <person name="Johannesson H."/>
        </authorList>
    </citation>
    <scope>NUCLEOTIDE SEQUENCE [LARGE SCALE GENOMIC DNA]</scope>
    <source>
        <strain evidence="4">CBS 340.73</strain>
    </source>
</reference>
<feature type="region of interest" description="Disordered" evidence="1">
    <location>
        <begin position="58"/>
        <end position="108"/>
    </location>
</feature>
<evidence type="ECO:0000313" key="3">
    <source>
        <dbReference type="EMBL" id="KAK3946300.1"/>
    </source>
</evidence>